<feature type="transmembrane region" description="Helical" evidence="2">
    <location>
        <begin position="83"/>
        <end position="102"/>
    </location>
</feature>
<keyword evidence="2" id="KW-1133">Transmembrane helix</keyword>
<feature type="compositionally biased region" description="Basic and acidic residues" evidence="1">
    <location>
        <begin position="16"/>
        <end position="37"/>
    </location>
</feature>
<keyword evidence="2" id="KW-0472">Membrane</keyword>
<proteinExistence type="predicted"/>
<evidence type="ECO:0000313" key="3">
    <source>
        <dbReference type="EMBL" id="AIF24567.1"/>
    </source>
</evidence>
<sequence>MSRREKIQRAAQRTAGEAREAAKRQRDSERHARERREFAADDHRHCSVCWTPIPLNADPPICSDTKCAEKQQKRESSRKRLTVMLYLFPGIAILLVMLQVMGASG</sequence>
<dbReference type="EMBL" id="KF901264">
    <property type="protein sequence ID" value="AIF24567.1"/>
    <property type="molecule type" value="Genomic_DNA"/>
</dbReference>
<evidence type="ECO:0000256" key="2">
    <source>
        <dbReference type="SAM" id="Phobius"/>
    </source>
</evidence>
<accession>A0A075ICM9</accession>
<dbReference type="InterPro" id="IPR019216">
    <property type="entry name" value="DUF2116_treble_clef"/>
</dbReference>
<protein>
    <recommendedName>
        <fullName evidence="4">DUF2116 family Zn-ribbon domain-containing protein</fullName>
    </recommendedName>
</protein>
<evidence type="ECO:0008006" key="4">
    <source>
        <dbReference type="Google" id="ProtNLM"/>
    </source>
</evidence>
<keyword evidence="2" id="KW-0812">Transmembrane</keyword>
<reference evidence="3" key="1">
    <citation type="journal article" date="2014" name="Genome Biol. Evol.">
        <title>Pangenome evidence for extensive interdomain horizontal transfer affecting lineage core and shell genes in uncultured planktonic thaumarchaeota and euryarchaeota.</title>
        <authorList>
            <person name="Deschamps P."/>
            <person name="Zivanovic Y."/>
            <person name="Moreira D."/>
            <person name="Rodriguez-Valera F."/>
            <person name="Lopez-Garcia P."/>
        </authorList>
    </citation>
    <scope>NUCLEOTIDE SEQUENCE</scope>
</reference>
<organism evidence="3">
    <name type="scientific">uncultured marine group II/III euryarchaeote SAT1000_33_E05</name>
    <dbReference type="NCBI Taxonomy" id="1456575"/>
    <lineage>
        <taxon>Archaea</taxon>
        <taxon>Methanobacteriati</taxon>
        <taxon>Methanobacteriota</taxon>
        <taxon>environmental samples</taxon>
    </lineage>
</organism>
<dbReference type="Pfam" id="PF09889">
    <property type="entry name" value="DUF2116"/>
    <property type="match status" value="1"/>
</dbReference>
<evidence type="ECO:0000256" key="1">
    <source>
        <dbReference type="SAM" id="MobiDB-lite"/>
    </source>
</evidence>
<name>A0A075ICM9_9EURY</name>
<feature type="region of interest" description="Disordered" evidence="1">
    <location>
        <begin position="1"/>
        <end position="37"/>
    </location>
</feature>
<dbReference type="AlphaFoldDB" id="A0A075ICM9"/>